<dbReference type="InterPro" id="IPR000055">
    <property type="entry name" value="Restrct_endonuc_typeI_TRD"/>
</dbReference>
<sequence length="451" mass="49842">MSSEWQTARIEDIAAQRPSAMATGPFGSSISAKYFQNEGIPVIRGANLSADIQIKLNDSGLVFVSEEKAREFDRCMVRKGDLVFTCWGTINQVGLIDKDAAYGRYIISNKQMKITLDELRVDPRFVYYVFSGPEKQAEIINNGIGSSVPGFNLGQLRKHELLLPPLHEQRAIADTLDLFTNRITLLRETNATLEAIAQALFKSWFVDFYPVRAKAEGLEPEGMGAATAELFPDNFEESELGFVPKGWRMLPLEDAYEINPSRKLKKGEVAPYLDMASVGTRGHVVSSVVDREMGSGTKFTNGDTLLARITPCLENGKSAFVDFLANDQTGWGSTEFVVLHPRAPLPPYHGYLLARHTTFREYAIQSMSGTSGRQRVQNDVLGRYPVAVPSEEVAEAFGAVVGSIQQKIAANQEQAKTLTQLRDTLLPRLVSGQLRLPDMEASIDNMLSEAV</sequence>
<dbReference type="SUPFAM" id="SSF116734">
    <property type="entry name" value="DNA methylase specificity domain"/>
    <property type="match status" value="2"/>
</dbReference>
<dbReference type="PANTHER" id="PTHR30408">
    <property type="entry name" value="TYPE-1 RESTRICTION ENZYME ECOKI SPECIFICITY PROTEIN"/>
    <property type="match status" value="1"/>
</dbReference>
<dbReference type="EMBL" id="LKEF01000014">
    <property type="protein sequence ID" value="KTB66477.1"/>
    <property type="molecule type" value="Genomic_DNA"/>
</dbReference>
<reference evidence="5 6" key="1">
    <citation type="submission" date="2015-09" db="EMBL/GenBank/DDBJ databases">
        <title>Genome sequence of ICMP 11288.</title>
        <authorList>
            <person name="Visnovsky S."/>
            <person name="Lu A."/>
            <person name="Panda P."/>
            <person name="Pitman A."/>
        </authorList>
    </citation>
    <scope>NUCLEOTIDE SEQUENCE [LARGE SCALE GENOMIC DNA]</scope>
    <source>
        <strain evidence="5 6">ICMP 11288</strain>
    </source>
</reference>
<proteinExistence type="inferred from homology"/>
<dbReference type="CDD" id="cd17260">
    <property type="entry name" value="RMtype1_S_EcoEI-TRD1-CR1_like"/>
    <property type="match status" value="1"/>
</dbReference>
<organism evidence="5 6">
    <name type="scientific">Pseudomonas fluorescens ICMP 11288</name>
    <dbReference type="NCBI Taxonomy" id="1198309"/>
    <lineage>
        <taxon>Bacteria</taxon>
        <taxon>Pseudomonadati</taxon>
        <taxon>Pseudomonadota</taxon>
        <taxon>Gammaproteobacteria</taxon>
        <taxon>Pseudomonadales</taxon>
        <taxon>Pseudomonadaceae</taxon>
        <taxon>Pseudomonas</taxon>
    </lineage>
</organism>
<dbReference type="Proteomes" id="UP000054197">
    <property type="component" value="Unassembled WGS sequence"/>
</dbReference>
<dbReference type="InterPro" id="IPR044946">
    <property type="entry name" value="Restrct_endonuc_typeI_TRD_sf"/>
</dbReference>
<keyword evidence="2" id="KW-0680">Restriction system</keyword>
<dbReference type="GO" id="GO:0004519">
    <property type="term" value="F:endonuclease activity"/>
    <property type="evidence" value="ECO:0007669"/>
    <property type="project" value="UniProtKB-KW"/>
</dbReference>
<accession>A0A0W0I042</accession>
<evidence type="ECO:0000313" key="6">
    <source>
        <dbReference type="Proteomes" id="UP000054197"/>
    </source>
</evidence>
<dbReference type="REBASE" id="149187">
    <property type="entry name" value="S.Pfl11288ORF15645P"/>
</dbReference>
<evidence type="ECO:0000313" key="5">
    <source>
        <dbReference type="EMBL" id="KTB66477.1"/>
    </source>
</evidence>
<evidence type="ECO:0000259" key="4">
    <source>
        <dbReference type="Pfam" id="PF01420"/>
    </source>
</evidence>
<dbReference type="GO" id="GO:0003677">
    <property type="term" value="F:DNA binding"/>
    <property type="evidence" value="ECO:0007669"/>
    <property type="project" value="UniProtKB-KW"/>
</dbReference>
<gene>
    <name evidence="5" type="ORF">AO063_15650</name>
</gene>
<evidence type="ECO:0000256" key="2">
    <source>
        <dbReference type="ARBA" id="ARBA00022747"/>
    </source>
</evidence>
<keyword evidence="5" id="KW-0255">Endonuclease</keyword>
<dbReference type="PANTHER" id="PTHR30408:SF13">
    <property type="entry name" value="TYPE I RESTRICTION ENZYME HINDI SPECIFICITY SUBUNIT"/>
    <property type="match status" value="1"/>
</dbReference>
<comment type="caution">
    <text evidence="5">The sequence shown here is derived from an EMBL/GenBank/DDBJ whole genome shotgun (WGS) entry which is preliminary data.</text>
</comment>
<feature type="domain" description="Type I restriction modification DNA specificity" evidence="4">
    <location>
        <begin position="3"/>
        <end position="194"/>
    </location>
</feature>
<name>A0A0W0I042_PSEFL</name>
<dbReference type="Gene3D" id="3.90.220.20">
    <property type="entry name" value="DNA methylase specificity domains"/>
    <property type="match status" value="2"/>
</dbReference>
<protein>
    <submittedName>
        <fullName evidence="5">Restriction endonuclease subunit S</fullName>
    </submittedName>
</protein>
<dbReference type="InterPro" id="IPR052021">
    <property type="entry name" value="Type-I_RS_S_subunit"/>
</dbReference>
<dbReference type="GO" id="GO:0009307">
    <property type="term" value="P:DNA restriction-modification system"/>
    <property type="evidence" value="ECO:0007669"/>
    <property type="project" value="UniProtKB-KW"/>
</dbReference>
<dbReference type="AlphaFoldDB" id="A0A0W0I042"/>
<comment type="similarity">
    <text evidence="1">Belongs to the type-I restriction system S methylase family.</text>
</comment>
<keyword evidence="5" id="KW-0378">Hydrolase</keyword>
<keyword evidence="3" id="KW-0238">DNA-binding</keyword>
<dbReference type="Pfam" id="PF01420">
    <property type="entry name" value="Methylase_S"/>
    <property type="match status" value="1"/>
</dbReference>
<evidence type="ECO:0000256" key="3">
    <source>
        <dbReference type="ARBA" id="ARBA00023125"/>
    </source>
</evidence>
<evidence type="ECO:0000256" key="1">
    <source>
        <dbReference type="ARBA" id="ARBA00010923"/>
    </source>
</evidence>
<keyword evidence="5" id="KW-0540">Nuclease</keyword>
<dbReference type="RefSeq" id="WP_058419945.1">
    <property type="nucleotide sequence ID" value="NZ_LKEF01000014.1"/>
</dbReference>